<dbReference type="KEGG" id="tgi:RBB81_20600"/>
<feature type="domain" description="DUF5666" evidence="2">
    <location>
        <begin position="148"/>
        <end position="224"/>
    </location>
</feature>
<protein>
    <submittedName>
        <fullName evidence="3">DUF5666 domain-containing protein</fullName>
    </submittedName>
</protein>
<dbReference type="Pfam" id="PF18914">
    <property type="entry name" value="DUF5666"/>
    <property type="match status" value="1"/>
</dbReference>
<dbReference type="RefSeq" id="WP_353071950.1">
    <property type="nucleotide sequence ID" value="NZ_CP132938.1"/>
</dbReference>
<accession>A0AAU7Z088</accession>
<reference evidence="3" key="1">
    <citation type="submission" date="2023-08" db="EMBL/GenBank/DDBJ databases">
        <authorList>
            <person name="Messyasz A."/>
            <person name="Mannisto M.K."/>
            <person name="Kerkhof L.J."/>
            <person name="Haggblom M."/>
        </authorList>
    </citation>
    <scope>NUCLEOTIDE SEQUENCE</scope>
    <source>
        <strain evidence="3">M8UP39</strain>
    </source>
</reference>
<evidence type="ECO:0000256" key="1">
    <source>
        <dbReference type="SAM" id="MobiDB-lite"/>
    </source>
</evidence>
<dbReference type="EMBL" id="CP132938">
    <property type="protein sequence ID" value="XCB21956.1"/>
    <property type="molecule type" value="Genomic_DNA"/>
</dbReference>
<organism evidence="3">
    <name type="scientific">Tunturiibacter gelidiferens</name>
    <dbReference type="NCBI Taxonomy" id="3069689"/>
    <lineage>
        <taxon>Bacteria</taxon>
        <taxon>Pseudomonadati</taxon>
        <taxon>Acidobacteriota</taxon>
        <taxon>Terriglobia</taxon>
        <taxon>Terriglobales</taxon>
        <taxon>Acidobacteriaceae</taxon>
        <taxon>Tunturiibacter</taxon>
    </lineage>
</organism>
<evidence type="ECO:0000313" key="3">
    <source>
        <dbReference type="EMBL" id="XCB21956.1"/>
    </source>
</evidence>
<feature type="region of interest" description="Disordered" evidence="1">
    <location>
        <begin position="280"/>
        <end position="320"/>
    </location>
</feature>
<feature type="compositionally biased region" description="Gly residues" evidence="1">
    <location>
        <begin position="302"/>
        <end position="315"/>
    </location>
</feature>
<name>A0AAU7Z088_9BACT</name>
<feature type="region of interest" description="Disordered" evidence="1">
    <location>
        <begin position="372"/>
        <end position="394"/>
    </location>
</feature>
<dbReference type="InterPro" id="IPR043724">
    <property type="entry name" value="DUF5666"/>
</dbReference>
<sequence>MLRESGVFRAVVLGAGLIVSIAALSVGDLCALAQNPAATSAAVRQIGTVKATAGNSLTLTTDAGQEVVVSVADGARILQLAPGSTDLKTAQTIALADIAAGDRVLVSGKAGDGGAGLTASRVILMKSSDIAQKHEAEQGDWQKRGMGGIVSAVDAGAGSAVLSVGAKKLTVTTSSATKFRRYAGDSVKFEDAKPGTLAQIQVGDQLRVRGTTSDDGSSIQAEEVVSGSFRNLAGLIATIDAAGGTLTLKDLATKKTVSVKITDNSSLKALPPEAAARFAARAKGGASGGGGDSQAPAQGAGQAAGGGERTGGTGHSAGTDLSQLVSRLPSQSVADLKVGDAVMIVASQPDSAVSQVTCVTLLSGVEPILAATPSSGPALTLSPWSLGGSDGSAQ</sequence>
<reference evidence="3" key="2">
    <citation type="journal article" date="2024" name="Environ. Microbiol.">
        <title>Genome analysis and description of Tunturibacter gen. nov. expands the diversity of Terriglobia in tundra soils.</title>
        <authorList>
            <person name="Messyasz A."/>
            <person name="Mannisto M.K."/>
            <person name="Kerkhof L.J."/>
            <person name="Haggblom M.M."/>
        </authorList>
    </citation>
    <scope>NUCLEOTIDE SEQUENCE</scope>
    <source>
        <strain evidence="3">M8UP39</strain>
    </source>
</reference>
<proteinExistence type="predicted"/>
<evidence type="ECO:0000259" key="2">
    <source>
        <dbReference type="Pfam" id="PF18914"/>
    </source>
</evidence>
<dbReference type="AlphaFoldDB" id="A0AAU7Z088"/>
<gene>
    <name evidence="3" type="ORF">RBB81_20600</name>
</gene>